<comment type="caution">
    <text evidence="2">The sequence shown here is derived from an EMBL/GenBank/DDBJ whole genome shotgun (WGS) entry which is preliminary data.</text>
</comment>
<dbReference type="SMART" id="SM00530">
    <property type="entry name" value="HTH_XRE"/>
    <property type="match status" value="1"/>
</dbReference>
<reference evidence="2 3" key="1">
    <citation type="submission" date="2019-05" db="EMBL/GenBank/DDBJ databases">
        <authorList>
            <person name="Qu J.-H."/>
        </authorList>
    </citation>
    <scope>NUCLEOTIDE SEQUENCE [LARGE SCALE GENOMIC DNA]</scope>
    <source>
        <strain evidence="2 3">T17</strain>
    </source>
</reference>
<proteinExistence type="predicted"/>
<dbReference type="Proteomes" id="UP000306402">
    <property type="component" value="Unassembled WGS sequence"/>
</dbReference>
<sequence>MANQARITPCVLKWARKSAKKSRKNVATELSVSVAKIHEWEMGTSLPTIGEAQLLAKIYKRPLAVLFLPSIPKGFRVLQDC</sequence>
<dbReference type="Gene3D" id="1.10.260.40">
    <property type="entry name" value="lambda repressor-like DNA-binding domains"/>
    <property type="match status" value="1"/>
</dbReference>
<dbReference type="InterPro" id="IPR001387">
    <property type="entry name" value="Cro/C1-type_HTH"/>
</dbReference>
<organism evidence="2 3">
    <name type="scientific">Dyadobacter luticola</name>
    <dbReference type="NCBI Taxonomy" id="1979387"/>
    <lineage>
        <taxon>Bacteria</taxon>
        <taxon>Pseudomonadati</taxon>
        <taxon>Bacteroidota</taxon>
        <taxon>Cytophagia</taxon>
        <taxon>Cytophagales</taxon>
        <taxon>Spirosomataceae</taxon>
        <taxon>Dyadobacter</taxon>
    </lineage>
</organism>
<accession>A0A5R9L2Y5</accession>
<feature type="domain" description="HTH cro/C1-type" evidence="1">
    <location>
        <begin position="12"/>
        <end position="66"/>
    </location>
</feature>
<dbReference type="AlphaFoldDB" id="A0A5R9L2Y5"/>
<dbReference type="InterPro" id="IPR010982">
    <property type="entry name" value="Lambda_DNA-bd_dom_sf"/>
</dbReference>
<protein>
    <submittedName>
        <fullName evidence="2">Helix-turn-helix transcriptional regulator</fullName>
    </submittedName>
</protein>
<dbReference type="GO" id="GO:0003677">
    <property type="term" value="F:DNA binding"/>
    <property type="evidence" value="ECO:0007669"/>
    <property type="project" value="InterPro"/>
</dbReference>
<gene>
    <name evidence="2" type="ORF">FEN17_03760</name>
</gene>
<evidence type="ECO:0000259" key="1">
    <source>
        <dbReference type="PROSITE" id="PS50943"/>
    </source>
</evidence>
<evidence type="ECO:0000313" key="3">
    <source>
        <dbReference type="Proteomes" id="UP000306402"/>
    </source>
</evidence>
<dbReference type="Pfam" id="PF01381">
    <property type="entry name" value="HTH_3"/>
    <property type="match status" value="1"/>
</dbReference>
<keyword evidence="3" id="KW-1185">Reference proteome</keyword>
<dbReference type="RefSeq" id="WP_138363957.1">
    <property type="nucleotide sequence ID" value="NZ_VCEJ01000002.1"/>
</dbReference>
<dbReference type="EMBL" id="VCEJ01000002">
    <property type="protein sequence ID" value="TLV02747.1"/>
    <property type="molecule type" value="Genomic_DNA"/>
</dbReference>
<dbReference type="CDD" id="cd00093">
    <property type="entry name" value="HTH_XRE"/>
    <property type="match status" value="1"/>
</dbReference>
<dbReference type="OrthoDB" id="9796786at2"/>
<name>A0A5R9L2Y5_9BACT</name>
<evidence type="ECO:0000313" key="2">
    <source>
        <dbReference type="EMBL" id="TLV02747.1"/>
    </source>
</evidence>
<dbReference type="SUPFAM" id="SSF47413">
    <property type="entry name" value="lambda repressor-like DNA-binding domains"/>
    <property type="match status" value="1"/>
</dbReference>
<dbReference type="PROSITE" id="PS50943">
    <property type="entry name" value="HTH_CROC1"/>
    <property type="match status" value="1"/>
</dbReference>